<comment type="caution">
    <text evidence="1">The sequence shown here is derived from an EMBL/GenBank/DDBJ whole genome shotgun (WGS) entry which is preliminary data.</text>
</comment>
<name>A0AAW0THE5_SCYPA</name>
<dbReference type="AlphaFoldDB" id="A0AAW0THE5"/>
<proteinExistence type="predicted"/>
<dbReference type="EMBL" id="JARAKH010000030">
    <property type="protein sequence ID" value="KAK8387124.1"/>
    <property type="molecule type" value="Genomic_DNA"/>
</dbReference>
<organism evidence="1 2">
    <name type="scientific">Scylla paramamosain</name>
    <name type="common">Mud crab</name>
    <dbReference type="NCBI Taxonomy" id="85552"/>
    <lineage>
        <taxon>Eukaryota</taxon>
        <taxon>Metazoa</taxon>
        <taxon>Ecdysozoa</taxon>
        <taxon>Arthropoda</taxon>
        <taxon>Crustacea</taxon>
        <taxon>Multicrustacea</taxon>
        <taxon>Malacostraca</taxon>
        <taxon>Eumalacostraca</taxon>
        <taxon>Eucarida</taxon>
        <taxon>Decapoda</taxon>
        <taxon>Pleocyemata</taxon>
        <taxon>Brachyura</taxon>
        <taxon>Eubrachyura</taxon>
        <taxon>Portunoidea</taxon>
        <taxon>Portunidae</taxon>
        <taxon>Portuninae</taxon>
        <taxon>Scylla</taxon>
    </lineage>
</organism>
<protein>
    <submittedName>
        <fullName evidence="1">Uncharacterized protein</fullName>
    </submittedName>
</protein>
<accession>A0AAW0THE5</accession>
<evidence type="ECO:0000313" key="1">
    <source>
        <dbReference type="EMBL" id="KAK8387124.1"/>
    </source>
</evidence>
<gene>
    <name evidence="1" type="ORF">O3P69_018050</name>
</gene>
<evidence type="ECO:0000313" key="2">
    <source>
        <dbReference type="Proteomes" id="UP001487740"/>
    </source>
</evidence>
<reference evidence="1 2" key="1">
    <citation type="submission" date="2023-03" db="EMBL/GenBank/DDBJ databases">
        <title>High-quality genome of Scylla paramamosain provides insights in environmental adaptation.</title>
        <authorList>
            <person name="Zhang L."/>
        </authorList>
    </citation>
    <scope>NUCLEOTIDE SEQUENCE [LARGE SCALE GENOMIC DNA]</scope>
    <source>
        <strain evidence="1">LZ_2023a</strain>
        <tissue evidence="1">Muscle</tissue>
    </source>
</reference>
<sequence length="137" mass="14641">MSCTVTGGGGSKARTDEWTLKDILHQRDIASPCSDSSHRSWLVRCRGSYTYIGGGVIVRKKTEEEIVEKEGAESSVLGGGEKNDIASLRTSDCYGVVVPCIMPGDPKSTTCFTSVRCVGISGSVDQENLGRCDCSQQ</sequence>
<dbReference type="Proteomes" id="UP001487740">
    <property type="component" value="Unassembled WGS sequence"/>
</dbReference>
<keyword evidence="2" id="KW-1185">Reference proteome</keyword>